<proteinExistence type="predicted"/>
<dbReference type="RefSeq" id="WP_285153799.1">
    <property type="nucleotide sequence ID" value="NZ_JASSPP010000023.1"/>
</dbReference>
<feature type="transmembrane region" description="Helical" evidence="1">
    <location>
        <begin position="34"/>
        <end position="51"/>
    </location>
</feature>
<name>A0ABT7HMV3_9FUSO</name>
<keyword evidence="3" id="KW-1185">Reference proteome</keyword>
<evidence type="ECO:0000313" key="3">
    <source>
        <dbReference type="Proteomes" id="UP001225134"/>
    </source>
</evidence>
<gene>
    <name evidence="2" type="ORF">QQA45_07125</name>
</gene>
<protein>
    <submittedName>
        <fullName evidence="2">Uncharacterized protein</fullName>
    </submittedName>
</protein>
<organism evidence="2 3">
    <name type="scientific">Sneathia sanguinegens</name>
    <dbReference type="NCBI Taxonomy" id="40543"/>
    <lineage>
        <taxon>Bacteria</taxon>
        <taxon>Fusobacteriati</taxon>
        <taxon>Fusobacteriota</taxon>
        <taxon>Fusobacteriia</taxon>
        <taxon>Fusobacteriales</taxon>
        <taxon>Leptotrichiaceae</taxon>
        <taxon>Sneathia</taxon>
    </lineage>
</organism>
<keyword evidence="1" id="KW-0472">Membrane</keyword>
<dbReference type="Proteomes" id="UP001225134">
    <property type="component" value="Unassembled WGS sequence"/>
</dbReference>
<evidence type="ECO:0000256" key="1">
    <source>
        <dbReference type="SAM" id="Phobius"/>
    </source>
</evidence>
<comment type="caution">
    <text evidence="2">The sequence shown here is derived from an EMBL/GenBank/DDBJ whole genome shotgun (WGS) entry which is preliminary data.</text>
</comment>
<keyword evidence="1" id="KW-0812">Transmembrane</keyword>
<evidence type="ECO:0000313" key="2">
    <source>
        <dbReference type="EMBL" id="MDK9581250.1"/>
    </source>
</evidence>
<reference evidence="2 3" key="1">
    <citation type="submission" date="2023-06" db="EMBL/GenBank/DDBJ databases">
        <title>Antibody response to the Sneathia vaginalis cytopathogenic toxin A during pregnancy.</title>
        <authorList>
            <person name="Mccoy Z.T."/>
            <person name="Serrano M.G."/>
            <person name="Spaine K."/>
            <person name="Edwards D.J."/>
            <person name="Buck G.A."/>
            <person name="Jefferson K."/>
        </authorList>
    </citation>
    <scope>NUCLEOTIDE SEQUENCE [LARGE SCALE GENOMIC DNA]</scope>
    <source>
        <strain evidence="2 3">CCUG 42621</strain>
    </source>
</reference>
<keyword evidence="1" id="KW-1133">Transmembrane helix</keyword>
<accession>A0ABT7HMV3</accession>
<dbReference type="EMBL" id="JASSPP010000023">
    <property type="protein sequence ID" value="MDK9581250.1"/>
    <property type="molecule type" value="Genomic_DNA"/>
</dbReference>
<sequence>MFSSKFEASFLAYVFSRSVVPANSFILAPSRVNLYVVFLVSVVLSGVTVIPEFSSLVTSTESFAIFCTSDFFTANLYSFVCPFVSVPPDISTILSSPSALETLIRFFYYFFYLHH</sequence>